<feature type="binding site" evidence="3">
    <location>
        <position position="98"/>
    </location>
    <ligand>
        <name>Zn(2+)</name>
        <dbReference type="ChEBI" id="CHEBI:29105"/>
        <label>2</label>
    </ligand>
</feature>
<keyword evidence="3" id="KW-0479">Metal-binding</keyword>
<keyword evidence="6" id="KW-1185">Reference proteome</keyword>
<dbReference type="NCBIfam" id="TIGR01879">
    <property type="entry name" value="hydantase"/>
    <property type="match status" value="1"/>
</dbReference>
<dbReference type="PANTHER" id="PTHR32494:SF5">
    <property type="entry name" value="ALLANTOATE AMIDOHYDROLASE"/>
    <property type="match status" value="1"/>
</dbReference>
<dbReference type="SUPFAM" id="SSF55031">
    <property type="entry name" value="Bacterial exopeptidase dimerisation domain"/>
    <property type="match status" value="1"/>
</dbReference>
<dbReference type="InterPro" id="IPR002933">
    <property type="entry name" value="Peptidase_M20"/>
</dbReference>
<reference evidence="5 6" key="1">
    <citation type="submission" date="2017-07" db="EMBL/GenBank/DDBJ databases">
        <title>Elstera cyanobacteriorum sp. nov., a novel bacterium isolated from cyanobacterial aggregates in a eutrophic lake.</title>
        <authorList>
            <person name="Cai H."/>
        </authorList>
    </citation>
    <scope>NUCLEOTIDE SEQUENCE [LARGE SCALE GENOMIC DNA]</scope>
    <source>
        <strain evidence="5 6">TH019</strain>
    </source>
</reference>
<keyword evidence="3" id="KW-0862">Zinc</keyword>
<dbReference type="GO" id="GO:0016813">
    <property type="term" value="F:hydrolase activity, acting on carbon-nitrogen (but not peptide) bonds, in linear amidines"/>
    <property type="evidence" value="ECO:0007669"/>
    <property type="project" value="InterPro"/>
</dbReference>
<dbReference type="PANTHER" id="PTHR32494">
    <property type="entry name" value="ALLANTOATE DEIMINASE-RELATED"/>
    <property type="match status" value="1"/>
</dbReference>
<comment type="cofactor">
    <cofactor evidence="3">
        <name>Zn(2+)</name>
        <dbReference type="ChEBI" id="CHEBI:29105"/>
    </cofactor>
    <text evidence="3">Binds 2 Zn(2+) ions per subunit.</text>
</comment>
<protein>
    <submittedName>
        <fullName evidence="5">Zn-dependent hydrolase</fullName>
    </submittedName>
</protein>
<accession>A0A255XT22</accession>
<evidence type="ECO:0000256" key="1">
    <source>
        <dbReference type="ARBA" id="ARBA00006153"/>
    </source>
</evidence>
<dbReference type="Gene3D" id="3.30.70.360">
    <property type="match status" value="1"/>
</dbReference>
<organism evidence="5 6">
    <name type="scientific">Elstera cyanobacteriorum</name>
    <dbReference type="NCBI Taxonomy" id="2022747"/>
    <lineage>
        <taxon>Bacteria</taxon>
        <taxon>Pseudomonadati</taxon>
        <taxon>Pseudomonadota</taxon>
        <taxon>Alphaproteobacteria</taxon>
        <taxon>Rhodospirillales</taxon>
        <taxon>Rhodospirillaceae</taxon>
        <taxon>Elstera</taxon>
    </lineage>
</organism>
<keyword evidence="2 5" id="KW-0378">Hydrolase</keyword>
<dbReference type="SUPFAM" id="SSF53187">
    <property type="entry name" value="Zn-dependent exopeptidases"/>
    <property type="match status" value="1"/>
</dbReference>
<dbReference type="OrthoDB" id="9808195at2"/>
<dbReference type="Pfam" id="PF07687">
    <property type="entry name" value="M20_dimer"/>
    <property type="match status" value="1"/>
</dbReference>
<dbReference type="NCBIfam" id="NF006771">
    <property type="entry name" value="PRK09290.1-5"/>
    <property type="match status" value="1"/>
</dbReference>
<evidence type="ECO:0000259" key="4">
    <source>
        <dbReference type="Pfam" id="PF07687"/>
    </source>
</evidence>
<sequence length="411" mass="42793">MTRGGLAAKVQETRLWSRLMALAAIGGTAKGGVCRLALTAEDGAARVRLANWATARGFTVSEDAIGNIYVRRKGTDPTLPPVMTGSHLDTQPTGGKFDGVYGVLAGFEVLEALEDAGVQTRRAIEVVGWMNEEGARFQPGCMGSGVFAGAMPLEAMRAVADKTGATVGASIDALPTVGVSRDFGFPVHAYVEAHIEQGPRLEAAGDTIGIVTGIQGARWFAVEITGSEAHAGTTPRAQRKDALMAALDGIQALRAVMTDPDDQVRFTVGRMEVGPGSPNTVPGRVFFTIDFRHPDAATVQRLGDLVAPTLRAAAGPCGIAITETFTGPPVAFDPLVIEAVTDATKALGYKHHALPSGANHDAKFLARVCPTGMIFIPCLGGVSHNEAESATPEDCTAGARVLAETLLALAQ</sequence>
<dbReference type="NCBIfam" id="NF006769">
    <property type="entry name" value="PRK09290.1-3"/>
    <property type="match status" value="1"/>
</dbReference>
<dbReference type="Proteomes" id="UP000216361">
    <property type="component" value="Unassembled WGS sequence"/>
</dbReference>
<feature type="binding site" evidence="3">
    <location>
        <position position="133"/>
    </location>
    <ligand>
        <name>Zn(2+)</name>
        <dbReference type="ChEBI" id="CHEBI:29105"/>
        <label>2</label>
    </ligand>
</feature>
<evidence type="ECO:0000256" key="3">
    <source>
        <dbReference type="PIRSR" id="PIRSR001235-1"/>
    </source>
</evidence>
<comment type="similarity">
    <text evidence="1">Belongs to the peptidase M20 family.</text>
</comment>
<evidence type="ECO:0000313" key="6">
    <source>
        <dbReference type="Proteomes" id="UP000216361"/>
    </source>
</evidence>
<dbReference type="AlphaFoldDB" id="A0A255XT22"/>
<dbReference type="Gene3D" id="3.40.630.10">
    <property type="entry name" value="Zn peptidases"/>
    <property type="match status" value="1"/>
</dbReference>
<gene>
    <name evidence="5" type="ORF">CHR90_05365</name>
</gene>
<dbReference type="RefSeq" id="WP_094407962.1">
    <property type="nucleotide sequence ID" value="NZ_BMJZ01000001.1"/>
</dbReference>
<proteinExistence type="inferred from homology"/>
<evidence type="ECO:0000313" key="5">
    <source>
        <dbReference type="EMBL" id="OYQ20139.1"/>
    </source>
</evidence>
<dbReference type="InterPro" id="IPR011650">
    <property type="entry name" value="Peptidase_M20_dimer"/>
</dbReference>
<dbReference type="GO" id="GO:0046872">
    <property type="term" value="F:metal ion binding"/>
    <property type="evidence" value="ECO:0007669"/>
    <property type="project" value="UniProtKB-KW"/>
</dbReference>
<feature type="domain" description="Peptidase M20 dimerisation" evidence="4">
    <location>
        <begin position="213"/>
        <end position="310"/>
    </location>
</feature>
<feature type="binding site" evidence="3">
    <location>
        <position position="87"/>
    </location>
    <ligand>
        <name>Zn(2+)</name>
        <dbReference type="ChEBI" id="CHEBI:29105"/>
        <label>1</label>
    </ligand>
</feature>
<feature type="binding site" evidence="3">
    <location>
        <position position="194"/>
    </location>
    <ligand>
        <name>Zn(2+)</name>
        <dbReference type="ChEBI" id="CHEBI:29105"/>
        <label>1</label>
    </ligand>
</feature>
<feature type="binding site" evidence="3">
    <location>
        <position position="98"/>
    </location>
    <ligand>
        <name>Zn(2+)</name>
        <dbReference type="ChEBI" id="CHEBI:29105"/>
        <label>1</label>
    </ligand>
</feature>
<feature type="binding site" evidence="3">
    <location>
        <position position="384"/>
    </location>
    <ligand>
        <name>Zn(2+)</name>
        <dbReference type="ChEBI" id="CHEBI:29105"/>
        <label>2</label>
    </ligand>
</feature>
<dbReference type="Pfam" id="PF01546">
    <property type="entry name" value="Peptidase_M20"/>
    <property type="match status" value="1"/>
</dbReference>
<dbReference type="PIRSF" id="PIRSF001235">
    <property type="entry name" value="Amidase_carbamoylase"/>
    <property type="match status" value="1"/>
</dbReference>
<comment type="caution">
    <text evidence="5">The sequence shown here is derived from an EMBL/GenBank/DDBJ whole genome shotgun (WGS) entry which is preliminary data.</text>
</comment>
<dbReference type="CDD" id="cd03884">
    <property type="entry name" value="M20_bAS"/>
    <property type="match status" value="1"/>
</dbReference>
<evidence type="ECO:0000256" key="2">
    <source>
        <dbReference type="ARBA" id="ARBA00022801"/>
    </source>
</evidence>
<name>A0A255XT22_9PROT</name>
<dbReference type="EMBL" id="NOXS01000029">
    <property type="protein sequence ID" value="OYQ20139.1"/>
    <property type="molecule type" value="Genomic_DNA"/>
</dbReference>
<dbReference type="InterPro" id="IPR036264">
    <property type="entry name" value="Bact_exopeptidase_dim_dom"/>
</dbReference>
<dbReference type="InterPro" id="IPR010158">
    <property type="entry name" value="Amidase_Cbmase"/>
</dbReference>